<sequence>MRVDQIHLLKCGSVTALACNHRNPEVPSRRPSLPANHEWPFIGLSRRVVGLSYLPHQLKILLLCNRHAVRVAKPLIGLSRLITCAHS</sequence>
<dbReference type="AlphaFoldDB" id="A0A5K3G4L9"/>
<reference evidence="1" key="1">
    <citation type="submission" date="2019-11" db="UniProtKB">
        <authorList>
            <consortium name="WormBaseParasite"/>
        </authorList>
    </citation>
    <scope>IDENTIFICATION</scope>
</reference>
<protein>
    <submittedName>
        <fullName evidence="1">Uncharacterized protein</fullName>
    </submittedName>
</protein>
<dbReference type="WBParaSite" id="MCU_013121-RA">
    <property type="protein sequence ID" value="MCU_013121-RA"/>
    <property type="gene ID" value="MCU_013121"/>
</dbReference>
<organism evidence="1">
    <name type="scientific">Mesocestoides corti</name>
    <name type="common">Flatworm</name>
    <dbReference type="NCBI Taxonomy" id="53468"/>
    <lineage>
        <taxon>Eukaryota</taxon>
        <taxon>Metazoa</taxon>
        <taxon>Spiralia</taxon>
        <taxon>Lophotrochozoa</taxon>
        <taxon>Platyhelminthes</taxon>
        <taxon>Cestoda</taxon>
        <taxon>Eucestoda</taxon>
        <taxon>Cyclophyllidea</taxon>
        <taxon>Mesocestoididae</taxon>
        <taxon>Mesocestoides</taxon>
    </lineage>
</organism>
<evidence type="ECO:0000313" key="1">
    <source>
        <dbReference type="WBParaSite" id="MCU_013121-RA"/>
    </source>
</evidence>
<accession>A0A5K3G4L9</accession>
<proteinExistence type="predicted"/>
<name>A0A5K3G4L9_MESCO</name>